<keyword evidence="5" id="KW-1185">Reference proteome</keyword>
<gene>
    <name evidence="4" type="ORF">J1N51_01275</name>
</gene>
<dbReference type="RefSeq" id="WP_208832203.1">
    <property type="nucleotide sequence ID" value="NZ_CP072110.1"/>
</dbReference>
<sequence>MTLNDESPLFSMEEITEEFVEKQIEETGWKILIVDDEESIHNVTELALSGFTFAEKPLTFLHAYSAKEAEQVLKREPDIAVTLLDVVMESESAGLDLVDVIRTKLDNHHVRIILRTGQPGQAPEYDVIKKYDINDYKEKTELTNQKLNTVIYSALRSYRDITAINRTRMGLEQIIDATASLLQIQSFKTFAKGTLQQMAAMMHIDAEVVIAETTTVFAEKKHTQIELVACIDHGVVKDADERITEKLSRHFAEGEYPRDKMVINPDDAFYVSTHGQKELILYLEGKTDILSFDPNILEVFCRNIAIAIENLRLNDQLRKTQEEIVYSICEVAETRSKETGNHVRRVAMYSRLIAEHLGLPSRDIEELFLAAPLHDVGKIGIPDSVLNHPGKLEGEKWEVMKTHAKIGNDVLMRSELPIMKAGAIIAAEHHENWDGSGYPNGKKGNEIHIFGRIVALADVYDALMTKRCYKEAWTLEKVEDFIQEEEGKKFDPQIVKTYFALKDQFTEIFNKYGDG</sequence>
<evidence type="ECO:0000259" key="3">
    <source>
        <dbReference type="PROSITE" id="PS51832"/>
    </source>
</evidence>
<feature type="domain" description="HD-GYP" evidence="3">
    <location>
        <begin position="317"/>
        <end position="514"/>
    </location>
</feature>
<dbReference type="InterPro" id="IPR021800">
    <property type="entry name" value="DUF3369"/>
</dbReference>
<dbReference type="AlphaFoldDB" id="A0A975DC44"/>
<dbReference type="InterPro" id="IPR037522">
    <property type="entry name" value="HD_GYP_dom"/>
</dbReference>
<dbReference type="Pfam" id="PF11849">
    <property type="entry name" value="DUF3369"/>
    <property type="match status" value="1"/>
</dbReference>
<accession>A0A975DC44</accession>
<dbReference type="GO" id="GO:0008081">
    <property type="term" value="F:phosphoric diester hydrolase activity"/>
    <property type="evidence" value="ECO:0007669"/>
    <property type="project" value="UniProtKB-ARBA"/>
</dbReference>
<keyword evidence="1" id="KW-0597">Phosphoprotein</keyword>
<evidence type="ECO:0000313" key="5">
    <source>
        <dbReference type="Proteomes" id="UP000682739"/>
    </source>
</evidence>
<dbReference type="PROSITE" id="PS51832">
    <property type="entry name" value="HD_GYP"/>
    <property type="match status" value="1"/>
</dbReference>
<dbReference type="SMART" id="SM00471">
    <property type="entry name" value="HDc"/>
    <property type="match status" value="1"/>
</dbReference>
<dbReference type="CDD" id="cd00077">
    <property type="entry name" value="HDc"/>
    <property type="match status" value="1"/>
</dbReference>
<dbReference type="InterPro" id="IPR011006">
    <property type="entry name" value="CheY-like_superfamily"/>
</dbReference>
<dbReference type="PROSITE" id="PS50110">
    <property type="entry name" value="RESPONSE_REGULATORY"/>
    <property type="match status" value="1"/>
</dbReference>
<dbReference type="Gene3D" id="1.10.3210.10">
    <property type="entry name" value="Hypothetical protein af1432"/>
    <property type="match status" value="1"/>
</dbReference>
<reference evidence="4" key="1">
    <citation type="submission" date="2021-03" db="EMBL/GenBank/DDBJ databases">
        <title>Description of Psychrosphaera ytuae sp. nov. isolated from deep sea sediment of South China Sea.</title>
        <authorList>
            <person name="Zhang J."/>
            <person name="Xu X.-D."/>
        </authorList>
    </citation>
    <scope>NUCLEOTIDE SEQUENCE</scope>
    <source>
        <strain evidence="4">MTZ26</strain>
    </source>
</reference>
<dbReference type="EMBL" id="CP072110">
    <property type="protein sequence ID" value="QTH64148.1"/>
    <property type="molecule type" value="Genomic_DNA"/>
</dbReference>
<dbReference type="GO" id="GO:0000160">
    <property type="term" value="P:phosphorelay signal transduction system"/>
    <property type="evidence" value="ECO:0007669"/>
    <property type="project" value="InterPro"/>
</dbReference>
<evidence type="ECO:0000313" key="4">
    <source>
        <dbReference type="EMBL" id="QTH64148.1"/>
    </source>
</evidence>
<feature type="domain" description="Response regulatory" evidence="2">
    <location>
        <begin position="30"/>
        <end position="154"/>
    </location>
</feature>
<organism evidence="4 5">
    <name type="scientific">Psychrosphaera ytuae</name>
    <dbReference type="NCBI Taxonomy" id="2820710"/>
    <lineage>
        <taxon>Bacteria</taxon>
        <taxon>Pseudomonadati</taxon>
        <taxon>Pseudomonadota</taxon>
        <taxon>Gammaproteobacteria</taxon>
        <taxon>Alteromonadales</taxon>
        <taxon>Pseudoalteromonadaceae</taxon>
        <taxon>Psychrosphaera</taxon>
    </lineage>
</organism>
<dbReference type="Gene3D" id="3.40.50.2300">
    <property type="match status" value="1"/>
</dbReference>
<name>A0A975DC44_9GAMM</name>
<dbReference type="InterPro" id="IPR052020">
    <property type="entry name" value="Cyclic_di-GMP/3'3'-cGAMP_PDE"/>
</dbReference>
<dbReference type="SUPFAM" id="SSF52172">
    <property type="entry name" value="CheY-like"/>
    <property type="match status" value="1"/>
</dbReference>
<evidence type="ECO:0000259" key="2">
    <source>
        <dbReference type="PROSITE" id="PS50110"/>
    </source>
</evidence>
<dbReference type="SUPFAM" id="SSF109604">
    <property type="entry name" value="HD-domain/PDEase-like"/>
    <property type="match status" value="1"/>
</dbReference>
<dbReference type="InterPro" id="IPR001789">
    <property type="entry name" value="Sig_transdc_resp-reg_receiver"/>
</dbReference>
<feature type="modified residue" description="4-aspartylphosphate" evidence="1">
    <location>
        <position position="85"/>
    </location>
</feature>
<dbReference type="PANTHER" id="PTHR45228">
    <property type="entry name" value="CYCLIC DI-GMP PHOSPHODIESTERASE TM_0186-RELATED"/>
    <property type="match status" value="1"/>
</dbReference>
<proteinExistence type="predicted"/>
<protein>
    <submittedName>
        <fullName evidence="4">DUF3369 domain-containing protein</fullName>
    </submittedName>
</protein>
<dbReference type="KEGG" id="psym:J1N51_01275"/>
<dbReference type="Proteomes" id="UP000682739">
    <property type="component" value="Chromosome"/>
</dbReference>
<evidence type="ECO:0000256" key="1">
    <source>
        <dbReference type="PROSITE-ProRule" id="PRU00169"/>
    </source>
</evidence>
<dbReference type="Pfam" id="PF13487">
    <property type="entry name" value="HD_5"/>
    <property type="match status" value="1"/>
</dbReference>
<dbReference type="PANTHER" id="PTHR45228:SF9">
    <property type="entry name" value="3'3'-CGAMP-SPECIFIC PHOSPHODIESTERASE 2"/>
    <property type="match status" value="1"/>
</dbReference>
<dbReference type="InterPro" id="IPR003607">
    <property type="entry name" value="HD/PDEase_dom"/>
</dbReference>